<accession>A0A1R2B318</accession>
<sequence length="103" mass="11255">MANFNEDLFGCFSELPVCLFGCCVPAGVCCLQAAAVDKCYGQGKFVPFLFVCCLGCIGGAINRGKIRLRYSLEGSFCGDLLTWWICGTCAGIQEYKEARNRSR</sequence>
<dbReference type="InterPro" id="IPR006461">
    <property type="entry name" value="PLAC_motif_containing"/>
</dbReference>
<keyword evidence="1" id="KW-0472">Membrane</keyword>
<dbReference type="Proteomes" id="UP000187209">
    <property type="component" value="Unassembled WGS sequence"/>
</dbReference>
<keyword evidence="3" id="KW-1185">Reference proteome</keyword>
<dbReference type="EMBL" id="MPUH01001017">
    <property type="protein sequence ID" value="OMJ71162.1"/>
    <property type="molecule type" value="Genomic_DNA"/>
</dbReference>
<dbReference type="Pfam" id="PF04749">
    <property type="entry name" value="PLAC8"/>
    <property type="match status" value="1"/>
</dbReference>
<dbReference type="PANTHER" id="PTHR15907">
    <property type="entry name" value="DUF614 FAMILY PROTEIN-RELATED"/>
    <property type="match status" value="1"/>
</dbReference>
<protein>
    <submittedName>
        <fullName evidence="2">Uncharacterized protein</fullName>
    </submittedName>
</protein>
<name>A0A1R2B318_9CILI</name>
<dbReference type="OrthoDB" id="1045822at2759"/>
<reference evidence="2 3" key="1">
    <citation type="submission" date="2016-11" db="EMBL/GenBank/DDBJ databases">
        <title>The macronuclear genome of Stentor coeruleus: a giant cell with tiny introns.</title>
        <authorList>
            <person name="Slabodnick M."/>
            <person name="Ruby J.G."/>
            <person name="Reiff S.B."/>
            <person name="Swart E.C."/>
            <person name="Gosai S."/>
            <person name="Prabakaran S."/>
            <person name="Witkowska E."/>
            <person name="Larue G.E."/>
            <person name="Fisher S."/>
            <person name="Freeman R.M."/>
            <person name="Gunawardena J."/>
            <person name="Chu W."/>
            <person name="Stover N.A."/>
            <person name="Gregory B.D."/>
            <person name="Nowacki M."/>
            <person name="Derisi J."/>
            <person name="Roy S.W."/>
            <person name="Marshall W.F."/>
            <person name="Sood P."/>
        </authorList>
    </citation>
    <scope>NUCLEOTIDE SEQUENCE [LARGE SCALE GENOMIC DNA]</scope>
    <source>
        <strain evidence="2">WM001</strain>
    </source>
</reference>
<evidence type="ECO:0000313" key="3">
    <source>
        <dbReference type="Proteomes" id="UP000187209"/>
    </source>
</evidence>
<dbReference type="NCBIfam" id="TIGR01571">
    <property type="entry name" value="A_thal_Cys_rich"/>
    <property type="match status" value="1"/>
</dbReference>
<keyword evidence="1" id="KW-1133">Transmembrane helix</keyword>
<feature type="transmembrane region" description="Helical" evidence="1">
    <location>
        <begin position="45"/>
        <end position="62"/>
    </location>
</feature>
<evidence type="ECO:0000256" key="1">
    <source>
        <dbReference type="SAM" id="Phobius"/>
    </source>
</evidence>
<evidence type="ECO:0000313" key="2">
    <source>
        <dbReference type="EMBL" id="OMJ71162.1"/>
    </source>
</evidence>
<keyword evidence="1" id="KW-0812">Transmembrane</keyword>
<comment type="caution">
    <text evidence="2">The sequence shown here is derived from an EMBL/GenBank/DDBJ whole genome shotgun (WGS) entry which is preliminary data.</text>
</comment>
<gene>
    <name evidence="2" type="ORF">SteCoe_30706</name>
</gene>
<organism evidence="2 3">
    <name type="scientific">Stentor coeruleus</name>
    <dbReference type="NCBI Taxonomy" id="5963"/>
    <lineage>
        <taxon>Eukaryota</taxon>
        <taxon>Sar</taxon>
        <taxon>Alveolata</taxon>
        <taxon>Ciliophora</taxon>
        <taxon>Postciliodesmatophora</taxon>
        <taxon>Heterotrichea</taxon>
        <taxon>Heterotrichida</taxon>
        <taxon>Stentoridae</taxon>
        <taxon>Stentor</taxon>
    </lineage>
</organism>
<dbReference type="AlphaFoldDB" id="A0A1R2B318"/>
<proteinExistence type="predicted"/>